<accession>A0A0A9HGC2</accession>
<name>A0A0A9HGC2_ARUDO</name>
<protein>
    <submittedName>
        <fullName evidence="1">Uncharacterized protein</fullName>
    </submittedName>
</protein>
<proteinExistence type="predicted"/>
<sequence length="16" mass="1746">MLARCPSPCPLLTLCQ</sequence>
<dbReference type="EMBL" id="GBRH01161706">
    <property type="protein sequence ID" value="JAE36190.1"/>
    <property type="molecule type" value="Transcribed_RNA"/>
</dbReference>
<dbReference type="AlphaFoldDB" id="A0A0A9HGC2"/>
<reference evidence="1" key="2">
    <citation type="journal article" date="2015" name="Data Brief">
        <title>Shoot transcriptome of the giant reed, Arundo donax.</title>
        <authorList>
            <person name="Barrero R.A."/>
            <person name="Guerrero F.D."/>
            <person name="Moolhuijzen P."/>
            <person name="Goolsby J.A."/>
            <person name="Tidwell J."/>
            <person name="Bellgard S.E."/>
            <person name="Bellgard M.I."/>
        </authorList>
    </citation>
    <scope>NUCLEOTIDE SEQUENCE</scope>
    <source>
        <tissue evidence="1">Shoot tissue taken approximately 20 cm above the soil surface</tissue>
    </source>
</reference>
<reference evidence="1" key="1">
    <citation type="submission" date="2014-09" db="EMBL/GenBank/DDBJ databases">
        <authorList>
            <person name="Magalhaes I.L.F."/>
            <person name="Oliveira U."/>
            <person name="Santos F.R."/>
            <person name="Vidigal T.H.D.A."/>
            <person name="Brescovit A.D."/>
            <person name="Santos A.J."/>
        </authorList>
    </citation>
    <scope>NUCLEOTIDE SEQUENCE</scope>
    <source>
        <tissue evidence="1">Shoot tissue taken approximately 20 cm above the soil surface</tissue>
    </source>
</reference>
<evidence type="ECO:0000313" key="1">
    <source>
        <dbReference type="EMBL" id="JAE36190.1"/>
    </source>
</evidence>
<organism evidence="1">
    <name type="scientific">Arundo donax</name>
    <name type="common">Giant reed</name>
    <name type="synonym">Donax arundinaceus</name>
    <dbReference type="NCBI Taxonomy" id="35708"/>
    <lineage>
        <taxon>Eukaryota</taxon>
        <taxon>Viridiplantae</taxon>
        <taxon>Streptophyta</taxon>
        <taxon>Embryophyta</taxon>
        <taxon>Tracheophyta</taxon>
        <taxon>Spermatophyta</taxon>
        <taxon>Magnoliopsida</taxon>
        <taxon>Liliopsida</taxon>
        <taxon>Poales</taxon>
        <taxon>Poaceae</taxon>
        <taxon>PACMAD clade</taxon>
        <taxon>Arundinoideae</taxon>
        <taxon>Arundineae</taxon>
        <taxon>Arundo</taxon>
    </lineage>
</organism>